<evidence type="ECO:0000256" key="9">
    <source>
        <dbReference type="ARBA" id="ARBA00023049"/>
    </source>
</evidence>
<dbReference type="GO" id="GO:0008237">
    <property type="term" value="F:metallopeptidase activity"/>
    <property type="evidence" value="ECO:0007669"/>
    <property type="project" value="UniProtKB-UniRule"/>
</dbReference>
<evidence type="ECO:0000313" key="14">
    <source>
        <dbReference type="Proteomes" id="UP000199520"/>
    </source>
</evidence>
<dbReference type="PANTHER" id="PTHR28570">
    <property type="entry name" value="ASPARTYL AMINOPEPTIDASE"/>
    <property type="match status" value="1"/>
</dbReference>
<dbReference type="GO" id="GO:0006508">
    <property type="term" value="P:proteolysis"/>
    <property type="evidence" value="ECO:0007669"/>
    <property type="project" value="UniProtKB-UniRule"/>
</dbReference>
<dbReference type="InterPro" id="IPR023358">
    <property type="entry name" value="Peptidase_M18_dom2"/>
</dbReference>
<protein>
    <recommendedName>
        <fullName evidence="3 10">Probable M18 family aminopeptidase 2</fullName>
        <ecNumber evidence="10">3.4.11.-</ecNumber>
    </recommendedName>
</protein>
<name>A0A1I4N7D6_9FIRM</name>
<comment type="similarity">
    <text evidence="2 10 11">Belongs to the peptidase M18 family.</text>
</comment>
<evidence type="ECO:0000256" key="8">
    <source>
        <dbReference type="ARBA" id="ARBA00022833"/>
    </source>
</evidence>
<dbReference type="CDD" id="cd05658">
    <property type="entry name" value="M18_DAP"/>
    <property type="match status" value="1"/>
</dbReference>
<dbReference type="RefSeq" id="WP_090941107.1">
    <property type="nucleotide sequence ID" value="NZ_FOTS01000042.1"/>
</dbReference>
<dbReference type="PANTHER" id="PTHR28570:SF3">
    <property type="entry name" value="ASPARTYL AMINOPEPTIDASE"/>
    <property type="match status" value="1"/>
</dbReference>
<evidence type="ECO:0000256" key="4">
    <source>
        <dbReference type="ARBA" id="ARBA00022438"/>
    </source>
</evidence>
<feature type="binding site" evidence="10">
    <location>
        <position position="84"/>
    </location>
    <ligand>
        <name>Zn(2+)</name>
        <dbReference type="ChEBI" id="CHEBI:29105"/>
    </ligand>
</feature>
<dbReference type="AlphaFoldDB" id="A0A1I4N7D6"/>
<dbReference type="Gene3D" id="2.30.250.10">
    <property type="entry name" value="Aminopeptidase i, Domain 2"/>
    <property type="match status" value="1"/>
</dbReference>
<organism evidence="13 14">
    <name type="scientific">Pelosinus propionicus DSM 13327</name>
    <dbReference type="NCBI Taxonomy" id="1123291"/>
    <lineage>
        <taxon>Bacteria</taxon>
        <taxon>Bacillati</taxon>
        <taxon>Bacillota</taxon>
        <taxon>Negativicutes</taxon>
        <taxon>Selenomonadales</taxon>
        <taxon>Sporomusaceae</taxon>
        <taxon>Pelosinus</taxon>
    </lineage>
</organism>
<keyword evidence="4 10" id="KW-0031">Aminopeptidase</keyword>
<dbReference type="GO" id="GO:0008270">
    <property type="term" value="F:zinc ion binding"/>
    <property type="evidence" value="ECO:0007669"/>
    <property type="project" value="UniProtKB-UniRule"/>
</dbReference>
<sequence length="433" mass="48129">MIEKLEFAQELIEFIYESPTAFHAVETVKKRLLQCGFIEIQEEETWNLKKGGKYFVTKNDSAIAAFVLGMGNPEEWGFKIIGAHTDSPTFRIKPAPEMISEGNYVRLNTEVYGGPILSTWLDRPLSAAGRITVRSENILYPETKFVNIKRPILIIPNLAIHMNREVNKGIELNPQKDTLPLLSHINESLEAGNYLLNEIAKELEVDLSSIIDFDLYLYEYEKGSIIGLASEFISSGRLDDLAMVHAGMEALLRVDAVQATNILIAFDNEEIGSRTKQGGDSPFLASVLERILISQEKGREEFFRSLAKSFMISADLAHAVHPNIGEKHDPVNRPILNKGPVIKISAKQSYTTDSNSDAVYEEICKQAGVPVQKFVNRSDLAGGSTIGPISSSHLAIRSVDMGTPILAMHSIRELGGVLDHTYVTASFEEFYKL</sequence>
<feature type="binding site" evidence="10">
    <location>
        <position position="409"/>
    </location>
    <ligand>
        <name>Zn(2+)</name>
        <dbReference type="ChEBI" id="CHEBI:29105"/>
    </ligand>
</feature>
<evidence type="ECO:0000256" key="2">
    <source>
        <dbReference type="ARBA" id="ARBA00008290"/>
    </source>
</evidence>
<keyword evidence="14" id="KW-1185">Reference proteome</keyword>
<accession>A0A1I4N7D6</accession>
<keyword evidence="8 10" id="KW-0862">Zinc</keyword>
<dbReference type="Gene3D" id="3.40.630.10">
    <property type="entry name" value="Zn peptidases"/>
    <property type="match status" value="1"/>
</dbReference>
<keyword evidence="6 10" id="KW-0479">Metal-binding</keyword>
<dbReference type="FunFam" id="2.30.250.10:FF:000003">
    <property type="entry name" value="Probable M18 family aminopeptidase 2"/>
    <property type="match status" value="1"/>
</dbReference>
<dbReference type="NCBIfam" id="NF002759">
    <property type="entry name" value="PRK02813.1"/>
    <property type="match status" value="1"/>
</dbReference>
<dbReference type="HAMAP" id="MF_00467">
    <property type="entry name" value="Aminopeptidase_M18_2"/>
    <property type="match status" value="1"/>
</dbReference>
<dbReference type="SUPFAM" id="SSF53187">
    <property type="entry name" value="Zn-dependent exopeptidases"/>
    <property type="match status" value="1"/>
</dbReference>
<dbReference type="InterPro" id="IPR022984">
    <property type="entry name" value="M18_aminopeptidase_2"/>
</dbReference>
<reference evidence="14" key="1">
    <citation type="submission" date="2016-10" db="EMBL/GenBank/DDBJ databases">
        <authorList>
            <person name="Varghese N."/>
            <person name="Submissions S."/>
        </authorList>
    </citation>
    <scope>NUCLEOTIDE SEQUENCE [LARGE SCALE GENOMIC DNA]</scope>
    <source>
        <strain evidence="14">DSM 13327</strain>
    </source>
</reference>
<dbReference type="Proteomes" id="UP000199520">
    <property type="component" value="Unassembled WGS sequence"/>
</dbReference>
<dbReference type="InterPro" id="IPR001948">
    <property type="entry name" value="Peptidase_M18"/>
</dbReference>
<keyword evidence="7 10" id="KW-0378">Hydrolase</keyword>
<evidence type="ECO:0000313" key="13">
    <source>
        <dbReference type="EMBL" id="SFM11474.1"/>
    </source>
</evidence>
<dbReference type="OrthoDB" id="9764268at2"/>
<dbReference type="GO" id="GO:0005737">
    <property type="term" value="C:cytoplasm"/>
    <property type="evidence" value="ECO:0007669"/>
    <property type="project" value="UniProtKB-ARBA"/>
</dbReference>
<proteinExistence type="inferred from homology"/>
<dbReference type="SUPFAM" id="SSF101821">
    <property type="entry name" value="Aminopeptidase/glucanase lid domain"/>
    <property type="match status" value="1"/>
</dbReference>
<dbReference type="EMBL" id="FOTS01000042">
    <property type="protein sequence ID" value="SFM11474.1"/>
    <property type="molecule type" value="Genomic_DNA"/>
</dbReference>
<evidence type="ECO:0000256" key="7">
    <source>
        <dbReference type="ARBA" id="ARBA00022801"/>
    </source>
</evidence>
<evidence type="ECO:0000256" key="6">
    <source>
        <dbReference type="ARBA" id="ARBA00022723"/>
    </source>
</evidence>
<evidence type="ECO:0000256" key="3">
    <source>
        <dbReference type="ARBA" id="ARBA00014897"/>
    </source>
</evidence>
<keyword evidence="5 10" id="KW-0645">Protease</keyword>
<dbReference type="GO" id="GO:0004177">
    <property type="term" value="F:aminopeptidase activity"/>
    <property type="evidence" value="ECO:0007669"/>
    <property type="project" value="UniProtKB-UniRule"/>
</dbReference>
<evidence type="ECO:0000256" key="10">
    <source>
        <dbReference type="HAMAP-Rule" id="MF_00467"/>
    </source>
</evidence>
<comment type="cofactor">
    <cofactor evidence="1 10 12">
        <name>Zn(2+)</name>
        <dbReference type="ChEBI" id="CHEBI:29105"/>
    </cofactor>
</comment>
<keyword evidence="9 10" id="KW-0482">Metalloprotease</keyword>
<feature type="binding site" evidence="10">
    <location>
        <position position="161"/>
    </location>
    <ligand>
        <name>Zn(2+)</name>
        <dbReference type="ChEBI" id="CHEBI:29105"/>
    </ligand>
</feature>
<evidence type="ECO:0000256" key="12">
    <source>
        <dbReference type="RuleBase" id="RU004387"/>
    </source>
</evidence>
<evidence type="ECO:0000256" key="11">
    <source>
        <dbReference type="RuleBase" id="RU004386"/>
    </source>
</evidence>
<dbReference type="PRINTS" id="PR00932">
    <property type="entry name" value="AMINO1PTASE"/>
</dbReference>
<dbReference type="EC" id="3.4.11.-" evidence="10"/>
<dbReference type="Pfam" id="PF02127">
    <property type="entry name" value="Peptidase_M18"/>
    <property type="match status" value="1"/>
</dbReference>
<evidence type="ECO:0000256" key="5">
    <source>
        <dbReference type="ARBA" id="ARBA00022670"/>
    </source>
</evidence>
<gene>
    <name evidence="10" type="primary">apeB</name>
    <name evidence="13" type="ORF">SAMN04490355_10425</name>
</gene>
<evidence type="ECO:0000256" key="1">
    <source>
        <dbReference type="ARBA" id="ARBA00001947"/>
    </source>
</evidence>